<feature type="region of interest" description="Disordered" evidence="1">
    <location>
        <begin position="1"/>
        <end position="27"/>
    </location>
</feature>
<evidence type="ECO:0000256" key="1">
    <source>
        <dbReference type="SAM" id="MobiDB-lite"/>
    </source>
</evidence>
<name>A0ABT8KP18_9BACT</name>
<evidence type="ECO:0000313" key="3">
    <source>
        <dbReference type="Proteomes" id="UP001172082"/>
    </source>
</evidence>
<proteinExistence type="predicted"/>
<gene>
    <name evidence="2" type="ORF">QQ008_13920</name>
</gene>
<keyword evidence="3" id="KW-1185">Reference proteome</keyword>
<dbReference type="EMBL" id="JAUJEA010000004">
    <property type="protein sequence ID" value="MDN5202479.1"/>
    <property type="molecule type" value="Genomic_DNA"/>
</dbReference>
<accession>A0ABT8KP18</accession>
<dbReference type="Proteomes" id="UP001172082">
    <property type="component" value="Unassembled WGS sequence"/>
</dbReference>
<protein>
    <submittedName>
        <fullName evidence="2">Uncharacterized protein</fullName>
    </submittedName>
</protein>
<sequence length="55" mass="6590">MKTTIIENAPQRTHNKSRRNNNIQIKKNRQQETFDLIKYLKKKYGHYIGLSSITK</sequence>
<feature type="compositionally biased region" description="Polar residues" evidence="1">
    <location>
        <begin position="1"/>
        <end position="12"/>
    </location>
</feature>
<evidence type="ECO:0000313" key="2">
    <source>
        <dbReference type="EMBL" id="MDN5202479.1"/>
    </source>
</evidence>
<dbReference type="RefSeq" id="WP_346752503.1">
    <property type="nucleotide sequence ID" value="NZ_JAUJEA010000004.1"/>
</dbReference>
<organism evidence="2 3">
    <name type="scientific">Splendidivirga corallicola</name>
    <dbReference type="NCBI Taxonomy" id="3051826"/>
    <lineage>
        <taxon>Bacteria</taxon>
        <taxon>Pseudomonadati</taxon>
        <taxon>Bacteroidota</taxon>
        <taxon>Cytophagia</taxon>
        <taxon>Cytophagales</taxon>
        <taxon>Splendidivirgaceae</taxon>
        <taxon>Splendidivirga</taxon>
    </lineage>
</organism>
<comment type="caution">
    <text evidence="2">The sequence shown here is derived from an EMBL/GenBank/DDBJ whole genome shotgun (WGS) entry which is preliminary data.</text>
</comment>
<reference evidence="2" key="1">
    <citation type="submission" date="2023-06" db="EMBL/GenBank/DDBJ databases">
        <title>Genomic of Parafulvivirga corallium.</title>
        <authorList>
            <person name="Wang G."/>
        </authorList>
    </citation>
    <scope>NUCLEOTIDE SEQUENCE</scope>
    <source>
        <strain evidence="2">BMA10</strain>
    </source>
</reference>